<dbReference type="EMBL" id="FTNV01000001">
    <property type="protein sequence ID" value="SIS10644.1"/>
    <property type="molecule type" value="Genomic_DNA"/>
</dbReference>
<dbReference type="AlphaFoldDB" id="A0A1N7GDJ9"/>
<dbReference type="InterPro" id="IPR007691">
    <property type="entry name" value="LpxD"/>
</dbReference>
<dbReference type="NCBIfam" id="NF002060">
    <property type="entry name" value="PRK00892.1"/>
    <property type="match status" value="1"/>
</dbReference>
<evidence type="ECO:0000313" key="7">
    <source>
        <dbReference type="Proteomes" id="UP000186019"/>
    </source>
</evidence>
<name>A0A1N7GDJ9_9RHOB</name>
<dbReference type="PANTHER" id="PTHR43378">
    <property type="entry name" value="UDP-3-O-ACYLGLUCOSAMINE N-ACYLTRANSFERASE"/>
    <property type="match status" value="1"/>
</dbReference>
<dbReference type="Proteomes" id="UP000186019">
    <property type="component" value="Unassembled WGS sequence"/>
</dbReference>
<gene>
    <name evidence="6" type="ORF">SAMN05421666_1945</name>
</gene>
<evidence type="ECO:0000256" key="1">
    <source>
        <dbReference type="ARBA" id="ARBA00022516"/>
    </source>
</evidence>
<keyword evidence="7" id="KW-1185">Reference proteome</keyword>
<dbReference type="GO" id="GO:0009245">
    <property type="term" value="P:lipid A biosynthetic process"/>
    <property type="evidence" value="ECO:0007669"/>
    <property type="project" value="UniProtKB-KW"/>
</dbReference>
<sequence length="363" mass="37066">MSYTISEIAKSLGATALGDDTIRVGALAEPGDAGPNDLALATKPEYAEGLSNGRARAALIWDGADWQGLGLKAAIVAPRPRYAMSGLTAMMDLGEGWGDGIHPSAIIHETAQLGEGVHIGPLTVIGARAVIGAGTRVGPQVSVGADAVIGEGGLIREGVRIAARVRIGARVILNPGAVLGGDGFSFVTPEKSGAEAVRETLGDQGDAAAQSYVRIHSVGSVRLGDDVEVGANAAIDRGTVRDTVIGDRTKVDTLVMVAHNVVVGTDTLLCGLVGIAGSSRIGNNVVLAGQVGVGDNLFVGDNVIAGGGTKILSNVPAGRVILGYPAMKMDAHIDMYKHLRRLGRLVADVAQLKKAVSNGERSD</sequence>
<dbReference type="Gene3D" id="3.40.1390.10">
    <property type="entry name" value="MurE/MurF, N-terminal domain"/>
    <property type="match status" value="1"/>
</dbReference>
<protein>
    <submittedName>
        <fullName evidence="6">UDP-3-O-[3-hydroxymyristoyl] glucosamine N-acyltransferase</fullName>
    </submittedName>
</protein>
<keyword evidence="1" id="KW-0444">Lipid biosynthesis</keyword>
<dbReference type="InterPro" id="IPR011004">
    <property type="entry name" value="Trimer_LpxA-like_sf"/>
</dbReference>
<evidence type="ECO:0000256" key="2">
    <source>
        <dbReference type="ARBA" id="ARBA00022556"/>
    </source>
</evidence>
<dbReference type="SUPFAM" id="SSF51161">
    <property type="entry name" value="Trimeric LpxA-like enzymes"/>
    <property type="match status" value="1"/>
</dbReference>
<dbReference type="Gene3D" id="2.160.10.10">
    <property type="entry name" value="Hexapeptide repeat proteins"/>
    <property type="match status" value="1"/>
</dbReference>
<dbReference type="NCBIfam" id="TIGR01853">
    <property type="entry name" value="lipid_A_lpxD"/>
    <property type="match status" value="1"/>
</dbReference>
<dbReference type="STRING" id="573024.SAMN05216208_0191"/>
<proteinExistence type="predicted"/>
<keyword evidence="3 6" id="KW-0808">Transferase</keyword>
<keyword evidence="2" id="KW-0441">Lipid A biosynthesis</keyword>
<dbReference type="OrthoDB" id="9784739at2"/>
<keyword evidence="5 6" id="KW-0012">Acyltransferase</keyword>
<reference evidence="6 7" key="1">
    <citation type="submission" date="2017-01" db="EMBL/GenBank/DDBJ databases">
        <authorList>
            <person name="Mah S.A."/>
            <person name="Swanson W.J."/>
            <person name="Moy G.W."/>
            <person name="Vacquier V.D."/>
        </authorList>
    </citation>
    <scope>NUCLEOTIDE SEQUENCE [LARGE SCALE GENOMIC DNA]</scope>
    <source>
        <strain evidence="6 7">DSM 29590</strain>
    </source>
</reference>
<dbReference type="GO" id="GO:0016410">
    <property type="term" value="F:N-acyltransferase activity"/>
    <property type="evidence" value="ECO:0007669"/>
    <property type="project" value="InterPro"/>
</dbReference>
<dbReference type="GO" id="GO:0016020">
    <property type="term" value="C:membrane"/>
    <property type="evidence" value="ECO:0007669"/>
    <property type="project" value="GOC"/>
</dbReference>
<dbReference type="CDD" id="cd03352">
    <property type="entry name" value="LbH_LpxD"/>
    <property type="match status" value="1"/>
</dbReference>
<evidence type="ECO:0000313" key="6">
    <source>
        <dbReference type="EMBL" id="SIS10644.1"/>
    </source>
</evidence>
<organism evidence="6 7">
    <name type="scientific">Roseovarius nanhaiticus</name>
    <dbReference type="NCBI Taxonomy" id="573024"/>
    <lineage>
        <taxon>Bacteria</taxon>
        <taxon>Pseudomonadati</taxon>
        <taxon>Pseudomonadota</taxon>
        <taxon>Alphaproteobacteria</taxon>
        <taxon>Rhodobacterales</taxon>
        <taxon>Roseobacteraceae</taxon>
        <taxon>Roseovarius</taxon>
    </lineage>
</organism>
<dbReference type="RefSeq" id="WP_076532981.1">
    <property type="nucleotide sequence ID" value="NZ_FOAC01000001.1"/>
</dbReference>
<accession>A0A1N7GDJ9</accession>
<evidence type="ECO:0000256" key="3">
    <source>
        <dbReference type="ARBA" id="ARBA00022679"/>
    </source>
</evidence>
<keyword evidence="4" id="KW-0443">Lipid metabolism</keyword>
<evidence type="ECO:0000256" key="5">
    <source>
        <dbReference type="ARBA" id="ARBA00023315"/>
    </source>
</evidence>
<evidence type="ECO:0000256" key="4">
    <source>
        <dbReference type="ARBA" id="ARBA00023098"/>
    </source>
</evidence>
<dbReference type="PANTHER" id="PTHR43378:SF2">
    <property type="entry name" value="UDP-3-O-ACYLGLUCOSAMINE N-ACYLTRANSFERASE 1, MITOCHONDRIAL-RELATED"/>
    <property type="match status" value="1"/>
</dbReference>